<dbReference type="EMBL" id="CP036276">
    <property type="protein sequence ID" value="QDU47635.1"/>
    <property type="molecule type" value="Genomic_DNA"/>
</dbReference>
<dbReference type="Proteomes" id="UP000319383">
    <property type="component" value="Chromosome"/>
</dbReference>
<proteinExistence type="predicted"/>
<evidence type="ECO:0000313" key="2">
    <source>
        <dbReference type="Proteomes" id="UP000319383"/>
    </source>
</evidence>
<dbReference type="AlphaFoldDB" id="A0A517ZYS0"/>
<dbReference type="KEGG" id="sdyn:Mal52_61700"/>
<evidence type="ECO:0000313" key="1">
    <source>
        <dbReference type="EMBL" id="QDU47635.1"/>
    </source>
</evidence>
<organism evidence="1 2">
    <name type="scientific">Symmachiella dynata</name>
    <dbReference type="NCBI Taxonomy" id="2527995"/>
    <lineage>
        <taxon>Bacteria</taxon>
        <taxon>Pseudomonadati</taxon>
        <taxon>Planctomycetota</taxon>
        <taxon>Planctomycetia</taxon>
        <taxon>Planctomycetales</taxon>
        <taxon>Planctomycetaceae</taxon>
        <taxon>Symmachiella</taxon>
    </lineage>
</organism>
<accession>A0A517ZYS0</accession>
<reference evidence="1 2" key="1">
    <citation type="submission" date="2019-02" db="EMBL/GenBank/DDBJ databases">
        <title>Deep-cultivation of Planctomycetes and their phenomic and genomic characterization uncovers novel biology.</title>
        <authorList>
            <person name="Wiegand S."/>
            <person name="Jogler M."/>
            <person name="Boedeker C."/>
            <person name="Pinto D."/>
            <person name="Vollmers J."/>
            <person name="Rivas-Marin E."/>
            <person name="Kohn T."/>
            <person name="Peeters S.H."/>
            <person name="Heuer A."/>
            <person name="Rast P."/>
            <person name="Oberbeckmann S."/>
            <person name="Bunk B."/>
            <person name="Jeske O."/>
            <person name="Meyerdierks A."/>
            <person name="Storesund J.E."/>
            <person name="Kallscheuer N."/>
            <person name="Luecker S."/>
            <person name="Lage O.M."/>
            <person name="Pohl T."/>
            <person name="Merkel B.J."/>
            <person name="Hornburger P."/>
            <person name="Mueller R.-W."/>
            <person name="Bruemmer F."/>
            <person name="Labrenz M."/>
            <person name="Spormann A.M."/>
            <person name="Op den Camp H."/>
            <person name="Overmann J."/>
            <person name="Amann R."/>
            <person name="Jetten M.S.M."/>
            <person name="Mascher T."/>
            <person name="Medema M.H."/>
            <person name="Devos D.P."/>
            <person name="Kaster A.-K."/>
            <person name="Ovreas L."/>
            <person name="Rohde M."/>
            <person name="Galperin M.Y."/>
            <person name="Jogler C."/>
        </authorList>
    </citation>
    <scope>NUCLEOTIDE SEQUENCE [LARGE SCALE GENOMIC DNA]</scope>
    <source>
        <strain evidence="1 2">Mal52</strain>
    </source>
</reference>
<gene>
    <name evidence="1" type="ORF">Mal52_61700</name>
</gene>
<keyword evidence="2" id="KW-1185">Reference proteome</keyword>
<sequence length="161" mass="18269">MTANARILFVPRKRIAKFGSVAAATTENCHGRGENANGDAREQAWCLSSEIRNGPNFETEGRFEILTASFCNVEEMDSQKRLDVRASMRNWLVESRKILFICHNNWCDFLGLQVSRGTRNSQVEQVDCVLSKDLACAQFFLACLVPPPYAESARFQKLFKR</sequence>
<protein>
    <submittedName>
        <fullName evidence="1">Uncharacterized protein</fullName>
    </submittedName>
</protein>
<name>A0A517ZYS0_9PLAN</name>